<feature type="compositionally biased region" description="Low complexity" evidence="1">
    <location>
        <begin position="1"/>
        <end position="12"/>
    </location>
</feature>
<reference evidence="2" key="1">
    <citation type="journal article" date="2014" name="Int. J. Syst. Evol. Microbiol.">
        <title>Complete genome sequence of Corynebacterium casei LMG S-19264T (=DSM 44701T), isolated from a smear-ripened cheese.</title>
        <authorList>
            <consortium name="US DOE Joint Genome Institute (JGI-PGF)"/>
            <person name="Walter F."/>
            <person name="Albersmeier A."/>
            <person name="Kalinowski J."/>
            <person name="Ruckert C."/>
        </authorList>
    </citation>
    <scope>NUCLEOTIDE SEQUENCE</scope>
    <source>
        <strain evidence="2">JCM 4059</strain>
    </source>
</reference>
<evidence type="ECO:0000256" key="1">
    <source>
        <dbReference type="SAM" id="MobiDB-lite"/>
    </source>
</evidence>
<comment type="caution">
    <text evidence="2">The sequence shown here is derived from an EMBL/GenBank/DDBJ whole genome shotgun (WGS) entry which is preliminary data.</text>
</comment>
<feature type="compositionally biased region" description="Basic and acidic residues" evidence="1">
    <location>
        <begin position="60"/>
        <end position="73"/>
    </location>
</feature>
<sequence>MRVGRQVVQAGGVEAGEGGRGEDDERGDGDPGDDEANRRASPTPQRWMPMKRVKQARSTGQEEVRPNRCREAT</sequence>
<accession>A0A919B127</accession>
<feature type="region of interest" description="Disordered" evidence="1">
    <location>
        <begin position="1"/>
        <end position="73"/>
    </location>
</feature>
<reference evidence="2" key="2">
    <citation type="submission" date="2020-09" db="EMBL/GenBank/DDBJ databases">
        <authorList>
            <person name="Sun Q."/>
            <person name="Ohkuma M."/>
        </authorList>
    </citation>
    <scope>NUCLEOTIDE SEQUENCE</scope>
    <source>
        <strain evidence="2">JCM 4059</strain>
    </source>
</reference>
<dbReference type="Proteomes" id="UP000638313">
    <property type="component" value="Unassembled WGS sequence"/>
</dbReference>
<protein>
    <submittedName>
        <fullName evidence="2">Uncharacterized protein</fullName>
    </submittedName>
</protein>
<gene>
    <name evidence="2" type="ORF">GCM10010218_21720</name>
</gene>
<proteinExistence type="predicted"/>
<dbReference type="AlphaFoldDB" id="A0A919B127"/>
<organism evidence="2 3">
    <name type="scientific">Streptomyces mashuensis</name>
    <dbReference type="NCBI Taxonomy" id="33904"/>
    <lineage>
        <taxon>Bacteria</taxon>
        <taxon>Bacillati</taxon>
        <taxon>Actinomycetota</taxon>
        <taxon>Actinomycetes</taxon>
        <taxon>Kitasatosporales</taxon>
        <taxon>Streptomycetaceae</taxon>
        <taxon>Streptomyces</taxon>
    </lineage>
</organism>
<evidence type="ECO:0000313" key="2">
    <source>
        <dbReference type="EMBL" id="GHF40018.1"/>
    </source>
</evidence>
<dbReference type="EMBL" id="BNBD01000003">
    <property type="protein sequence ID" value="GHF40018.1"/>
    <property type="molecule type" value="Genomic_DNA"/>
</dbReference>
<name>A0A919B127_9ACTN</name>
<keyword evidence="3" id="KW-1185">Reference proteome</keyword>
<evidence type="ECO:0000313" key="3">
    <source>
        <dbReference type="Proteomes" id="UP000638313"/>
    </source>
</evidence>
<feature type="compositionally biased region" description="Acidic residues" evidence="1">
    <location>
        <begin position="24"/>
        <end position="34"/>
    </location>
</feature>